<dbReference type="EMBL" id="FJVC01000028">
    <property type="protein sequence ID" value="CZT41196.1"/>
    <property type="molecule type" value="Genomic_DNA"/>
</dbReference>
<proteinExistence type="predicted"/>
<evidence type="ECO:0000313" key="2">
    <source>
        <dbReference type="Proteomes" id="UP000177625"/>
    </source>
</evidence>
<reference evidence="2" key="1">
    <citation type="submission" date="2016-03" db="EMBL/GenBank/DDBJ databases">
        <authorList>
            <person name="Guldener U."/>
        </authorList>
    </citation>
    <scope>NUCLEOTIDE SEQUENCE [LARGE SCALE GENOMIC DNA]</scope>
</reference>
<gene>
    <name evidence="1" type="ORF">RSE6_00912</name>
</gene>
<dbReference type="AlphaFoldDB" id="A0A1E1LWG8"/>
<name>A0A1E1LWG8_RHYSE</name>
<accession>A0A1E1LWG8</accession>
<protein>
    <submittedName>
        <fullName evidence="1">Uncharacterized protein</fullName>
    </submittedName>
</protein>
<keyword evidence="2" id="KW-1185">Reference proteome</keyword>
<dbReference type="Proteomes" id="UP000177625">
    <property type="component" value="Unassembled WGS sequence"/>
</dbReference>
<sequence>MHLCIPFTVRDTCDLPMWFSPKSREGGLTSGGSLRGGDLYERMMEGQTRGTLEFRRGTWVRWEPWPVSRREIMRLGGAVNVSRTWIFQAINPEKLCHGTNNHGKCKIMSGKLDEGAKGFRERFFQRQNSISSRNWDS</sequence>
<organism evidence="1 2">
    <name type="scientific">Rhynchosporium secalis</name>
    <name type="common">Barley scald fungus</name>
    <dbReference type="NCBI Taxonomy" id="38038"/>
    <lineage>
        <taxon>Eukaryota</taxon>
        <taxon>Fungi</taxon>
        <taxon>Dikarya</taxon>
        <taxon>Ascomycota</taxon>
        <taxon>Pezizomycotina</taxon>
        <taxon>Leotiomycetes</taxon>
        <taxon>Helotiales</taxon>
        <taxon>Ploettnerulaceae</taxon>
        <taxon>Rhynchosporium</taxon>
    </lineage>
</organism>
<evidence type="ECO:0000313" key="1">
    <source>
        <dbReference type="EMBL" id="CZT41196.1"/>
    </source>
</evidence>